<evidence type="ECO:0000259" key="8">
    <source>
        <dbReference type="PROSITE" id="PS50928"/>
    </source>
</evidence>
<evidence type="ECO:0000256" key="2">
    <source>
        <dbReference type="ARBA" id="ARBA00022448"/>
    </source>
</evidence>
<feature type="transmembrane region" description="Helical" evidence="7">
    <location>
        <begin position="211"/>
        <end position="234"/>
    </location>
</feature>
<dbReference type="InterPro" id="IPR045621">
    <property type="entry name" value="BPD_transp_1_N"/>
</dbReference>
<dbReference type="AlphaFoldDB" id="A0A537IJN7"/>
<sequence length="350" mass="37921">MARDGSLLAYVLTRILLAVPMLLILLTAVFIILRILPGDPVLALWGGRTPPQSAIDSARQQLGLDQPVIVQYFTYLRNIFTGNFGLSIGELYRGQSVWNQIAIRFPATVEIAIGGMTVACLVGIPLGVLAGSNRDKPIDLVVRLFGTIIWVIPIFWLGLVLQLVFGVWLQWLPANGRWSGADAPCAAPSSCPFRTGMYTVDSLLEGNLGHFVNAVAHLVLPSLTLGLVLSGFFAKTVRANMLRTISADFTEAARARGIPRRAIVYRHAFKNALVPVVTVLGLQFAILFAGAVLTEKTFSIEGIGILLLNSVTSKDMTMIQGVVVFYATVIVVISLVIDVLGAMIDPRIRL</sequence>
<evidence type="ECO:0000313" key="10">
    <source>
        <dbReference type="Proteomes" id="UP000318834"/>
    </source>
</evidence>
<comment type="similarity">
    <text evidence="7">Belongs to the binding-protein-dependent transport system permease family.</text>
</comment>
<dbReference type="Pfam" id="PF19300">
    <property type="entry name" value="BPD_transp_1_N"/>
    <property type="match status" value="1"/>
</dbReference>
<proteinExistence type="inferred from homology"/>
<evidence type="ECO:0000256" key="3">
    <source>
        <dbReference type="ARBA" id="ARBA00022475"/>
    </source>
</evidence>
<dbReference type="Proteomes" id="UP000318834">
    <property type="component" value="Unassembled WGS sequence"/>
</dbReference>
<dbReference type="PANTHER" id="PTHR43163">
    <property type="entry name" value="DIPEPTIDE TRANSPORT SYSTEM PERMEASE PROTEIN DPPB-RELATED"/>
    <property type="match status" value="1"/>
</dbReference>
<comment type="subcellular location">
    <subcellularLocation>
        <location evidence="1 7">Cell membrane</location>
        <topology evidence="1 7">Multi-pass membrane protein</topology>
    </subcellularLocation>
</comment>
<dbReference type="GO" id="GO:0055085">
    <property type="term" value="P:transmembrane transport"/>
    <property type="evidence" value="ECO:0007669"/>
    <property type="project" value="InterPro"/>
</dbReference>
<feature type="transmembrane region" description="Helical" evidence="7">
    <location>
        <begin position="323"/>
        <end position="344"/>
    </location>
</feature>
<accession>A0A537IJN7</accession>
<gene>
    <name evidence="9" type="ORF">E6H05_12490</name>
</gene>
<keyword evidence="2 7" id="KW-0813">Transport</keyword>
<feature type="domain" description="ABC transmembrane type-1" evidence="8">
    <location>
        <begin position="105"/>
        <end position="341"/>
    </location>
</feature>
<dbReference type="Gene3D" id="1.10.3720.10">
    <property type="entry name" value="MetI-like"/>
    <property type="match status" value="1"/>
</dbReference>
<evidence type="ECO:0000256" key="1">
    <source>
        <dbReference type="ARBA" id="ARBA00004651"/>
    </source>
</evidence>
<comment type="caution">
    <text evidence="9">The sequence shown here is derived from an EMBL/GenBank/DDBJ whole genome shotgun (WGS) entry which is preliminary data.</text>
</comment>
<dbReference type="EMBL" id="VBAP01000110">
    <property type="protein sequence ID" value="TMI71505.1"/>
    <property type="molecule type" value="Genomic_DNA"/>
</dbReference>
<evidence type="ECO:0000256" key="4">
    <source>
        <dbReference type="ARBA" id="ARBA00022692"/>
    </source>
</evidence>
<name>A0A537IJN7_9BACT</name>
<keyword evidence="5 7" id="KW-1133">Transmembrane helix</keyword>
<evidence type="ECO:0000256" key="6">
    <source>
        <dbReference type="ARBA" id="ARBA00023136"/>
    </source>
</evidence>
<organism evidence="9 10">
    <name type="scientific">Candidatus Segetimicrobium genomatis</name>
    <dbReference type="NCBI Taxonomy" id="2569760"/>
    <lineage>
        <taxon>Bacteria</taxon>
        <taxon>Bacillati</taxon>
        <taxon>Candidatus Sysuimicrobiota</taxon>
        <taxon>Candidatus Sysuimicrobiia</taxon>
        <taxon>Candidatus Sysuimicrobiales</taxon>
        <taxon>Candidatus Segetimicrobiaceae</taxon>
        <taxon>Candidatus Segetimicrobium</taxon>
    </lineage>
</organism>
<keyword evidence="3" id="KW-1003">Cell membrane</keyword>
<evidence type="ECO:0000256" key="7">
    <source>
        <dbReference type="RuleBase" id="RU363032"/>
    </source>
</evidence>
<reference evidence="9 10" key="1">
    <citation type="journal article" date="2019" name="Nat. Microbiol.">
        <title>Mediterranean grassland soil C-N compound turnover is dependent on rainfall and depth, and is mediated by genomically divergent microorganisms.</title>
        <authorList>
            <person name="Diamond S."/>
            <person name="Andeer P.F."/>
            <person name="Li Z."/>
            <person name="Crits-Christoph A."/>
            <person name="Burstein D."/>
            <person name="Anantharaman K."/>
            <person name="Lane K.R."/>
            <person name="Thomas B.C."/>
            <person name="Pan C."/>
            <person name="Northen T.R."/>
            <person name="Banfield J.F."/>
        </authorList>
    </citation>
    <scope>NUCLEOTIDE SEQUENCE [LARGE SCALE GENOMIC DNA]</scope>
    <source>
        <strain evidence="9">NP_8</strain>
    </source>
</reference>
<feature type="transmembrane region" description="Helical" evidence="7">
    <location>
        <begin position="111"/>
        <end position="132"/>
    </location>
</feature>
<keyword evidence="6 7" id="KW-0472">Membrane</keyword>
<dbReference type="InterPro" id="IPR000515">
    <property type="entry name" value="MetI-like"/>
</dbReference>
<dbReference type="CDD" id="cd06261">
    <property type="entry name" value="TM_PBP2"/>
    <property type="match status" value="1"/>
</dbReference>
<dbReference type="PANTHER" id="PTHR43163:SF6">
    <property type="entry name" value="DIPEPTIDE TRANSPORT SYSTEM PERMEASE PROTEIN DPPB-RELATED"/>
    <property type="match status" value="1"/>
</dbReference>
<dbReference type="SUPFAM" id="SSF161098">
    <property type="entry name" value="MetI-like"/>
    <property type="match status" value="1"/>
</dbReference>
<dbReference type="Pfam" id="PF00528">
    <property type="entry name" value="BPD_transp_1"/>
    <property type="match status" value="1"/>
</dbReference>
<keyword evidence="4 7" id="KW-0812">Transmembrane</keyword>
<feature type="transmembrane region" description="Helical" evidence="7">
    <location>
        <begin position="7"/>
        <end position="36"/>
    </location>
</feature>
<dbReference type="InterPro" id="IPR035906">
    <property type="entry name" value="MetI-like_sf"/>
</dbReference>
<dbReference type="GO" id="GO:0005886">
    <property type="term" value="C:plasma membrane"/>
    <property type="evidence" value="ECO:0007669"/>
    <property type="project" value="UniProtKB-SubCell"/>
</dbReference>
<feature type="transmembrane region" description="Helical" evidence="7">
    <location>
        <begin position="144"/>
        <end position="169"/>
    </location>
</feature>
<evidence type="ECO:0000313" key="9">
    <source>
        <dbReference type="EMBL" id="TMI71505.1"/>
    </source>
</evidence>
<dbReference type="PROSITE" id="PS50928">
    <property type="entry name" value="ABC_TM1"/>
    <property type="match status" value="1"/>
</dbReference>
<feature type="transmembrane region" description="Helical" evidence="7">
    <location>
        <begin position="272"/>
        <end position="293"/>
    </location>
</feature>
<evidence type="ECO:0000256" key="5">
    <source>
        <dbReference type="ARBA" id="ARBA00022989"/>
    </source>
</evidence>
<protein>
    <submittedName>
        <fullName evidence="9">ABC transporter permease</fullName>
    </submittedName>
</protein>